<protein>
    <recommendedName>
        <fullName evidence="9">Proline-rich nuclear receptor coactivator 1</fullName>
    </recommendedName>
</protein>
<dbReference type="Proteomes" id="UP001148018">
    <property type="component" value="Unassembled WGS sequence"/>
</dbReference>
<accession>A0A9Q0IRC1</accession>
<evidence type="ECO:0000256" key="5">
    <source>
        <dbReference type="ARBA" id="ARBA00023242"/>
    </source>
</evidence>
<evidence type="ECO:0000256" key="3">
    <source>
        <dbReference type="ARBA" id="ARBA00023159"/>
    </source>
</evidence>
<feature type="compositionally biased region" description="Pro residues" evidence="6">
    <location>
        <begin position="146"/>
        <end position="158"/>
    </location>
</feature>
<feature type="compositionally biased region" description="Basic and acidic residues" evidence="6">
    <location>
        <begin position="127"/>
        <end position="140"/>
    </location>
</feature>
<feature type="compositionally biased region" description="Basic residues" evidence="6">
    <location>
        <begin position="31"/>
        <end position="47"/>
    </location>
</feature>
<keyword evidence="8" id="KW-1185">Reference proteome</keyword>
<evidence type="ECO:0000313" key="8">
    <source>
        <dbReference type="Proteomes" id="UP001148018"/>
    </source>
</evidence>
<proteinExistence type="predicted"/>
<dbReference type="PANTHER" id="PTHR15405">
    <property type="entry name" value="PROLINE-RICH NUCLEAR RECEPTOR COACTIVATOR"/>
    <property type="match status" value="1"/>
</dbReference>
<dbReference type="InterPro" id="IPR026780">
    <property type="entry name" value="PNRC1/2"/>
</dbReference>
<feature type="compositionally biased region" description="Low complexity" evidence="6">
    <location>
        <begin position="111"/>
        <end position="125"/>
    </location>
</feature>
<evidence type="ECO:0000256" key="4">
    <source>
        <dbReference type="ARBA" id="ARBA00023163"/>
    </source>
</evidence>
<evidence type="ECO:0000256" key="1">
    <source>
        <dbReference type="ARBA" id="ARBA00004123"/>
    </source>
</evidence>
<evidence type="ECO:0000256" key="6">
    <source>
        <dbReference type="SAM" id="MobiDB-lite"/>
    </source>
</evidence>
<dbReference type="Pfam" id="PF15365">
    <property type="entry name" value="PNRC"/>
    <property type="match status" value="1"/>
</dbReference>
<dbReference type="EMBL" id="JANIIK010000042">
    <property type="protein sequence ID" value="KAJ3606296.1"/>
    <property type="molecule type" value="Genomic_DNA"/>
</dbReference>
<evidence type="ECO:0008006" key="9">
    <source>
        <dbReference type="Google" id="ProtNLM"/>
    </source>
</evidence>
<comment type="caution">
    <text evidence="7">The sequence shown here is derived from an EMBL/GenBank/DDBJ whole genome shotgun (WGS) entry which is preliminary data.</text>
</comment>
<name>A0A9Q0IRC1_9TELE</name>
<dbReference type="OrthoDB" id="8959733at2759"/>
<evidence type="ECO:0000256" key="2">
    <source>
        <dbReference type="ARBA" id="ARBA00023015"/>
    </source>
</evidence>
<dbReference type="AlphaFoldDB" id="A0A9Q0IRC1"/>
<sequence>MLEEPRGHSSSDVENNKPRSMAAKSDAAARGKTRRVSLKKGRGKRLRSPTPAVAAAVVVVGPLNPSQKHKGNNPARATGPADHNNNISIHVPTTAPGGRSAAVQPRRQRGASAALPPLALHLMKPAAKKELLKSKGRKPEGTAPHPGTPPGHTRPPADPLAQSSRRRDPSMQQQFYPVVLLTPQRLRQAEEQQQKKKKMPLASAENITVAKQQQQQSPRAASLRPVDEDDLKDGEKVYAGAKFSEPPSPSVLPKPPSHWVGSPPPPPQMLPPHAPRGNDQSREQMSVHLKSLLKVQERS</sequence>
<feature type="compositionally biased region" description="Basic and acidic residues" evidence="6">
    <location>
        <begin position="1"/>
        <end position="17"/>
    </location>
</feature>
<keyword evidence="3" id="KW-0010">Activator</keyword>
<keyword evidence="5" id="KW-0539">Nucleus</keyword>
<reference evidence="7" key="1">
    <citation type="submission" date="2022-07" db="EMBL/GenBank/DDBJ databases">
        <title>Chromosome-level genome of Muraenolepis orangiensis.</title>
        <authorList>
            <person name="Kim J."/>
        </authorList>
    </citation>
    <scope>NUCLEOTIDE SEQUENCE</scope>
    <source>
        <strain evidence="7">KU_S4_2022</strain>
        <tissue evidence="7">Muscle</tissue>
    </source>
</reference>
<gene>
    <name evidence="7" type="ORF">NHX12_025817</name>
</gene>
<feature type="compositionally biased region" description="Polar residues" evidence="6">
    <location>
        <begin position="205"/>
        <end position="219"/>
    </location>
</feature>
<feature type="region of interest" description="Disordered" evidence="6">
    <location>
        <begin position="1"/>
        <end position="287"/>
    </location>
</feature>
<keyword evidence="4" id="KW-0804">Transcription</keyword>
<dbReference type="InterPro" id="IPR028322">
    <property type="entry name" value="PNRC-like_rgn"/>
</dbReference>
<dbReference type="GO" id="GO:0016071">
    <property type="term" value="P:mRNA metabolic process"/>
    <property type="evidence" value="ECO:0007669"/>
    <property type="project" value="UniProtKB-ARBA"/>
</dbReference>
<evidence type="ECO:0000313" key="7">
    <source>
        <dbReference type="EMBL" id="KAJ3606296.1"/>
    </source>
</evidence>
<feature type="compositionally biased region" description="Pro residues" evidence="6">
    <location>
        <begin position="246"/>
        <end position="274"/>
    </location>
</feature>
<comment type="subcellular location">
    <subcellularLocation>
        <location evidence="1">Nucleus</location>
    </subcellularLocation>
</comment>
<dbReference type="GO" id="GO:0005634">
    <property type="term" value="C:nucleus"/>
    <property type="evidence" value="ECO:0007669"/>
    <property type="project" value="UniProtKB-SubCell"/>
</dbReference>
<keyword evidence="2" id="KW-0805">Transcription regulation</keyword>
<organism evidence="7 8">
    <name type="scientific">Muraenolepis orangiensis</name>
    <name type="common">Patagonian moray cod</name>
    <dbReference type="NCBI Taxonomy" id="630683"/>
    <lineage>
        <taxon>Eukaryota</taxon>
        <taxon>Metazoa</taxon>
        <taxon>Chordata</taxon>
        <taxon>Craniata</taxon>
        <taxon>Vertebrata</taxon>
        <taxon>Euteleostomi</taxon>
        <taxon>Actinopterygii</taxon>
        <taxon>Neopterygii</taxon>
        <taxon>Teleostei</taxon>
        <taxon>Neoteleostei</taxon>
        <taxon>Acanthomorphata</taxon>
        <taxon>Zeiogadaria</taxon>
        <taxon>Gadariae</taxon>
        <taxon>Gadiformes</taxon>
        <taxon>Muraenolepidoidei</taxon>
        <taxon>Muraenolepididae</taxon>
        <taxon>Muraenolepis</taxon>
    </lineage>
</organism>